<dbReference type="AlphaFoldDB" id="A0A087U1C4"/>
<reference evidence="2 3" key="1">
    <citation type="submission" date="2013-11" db="EMBL/GenBank/DDBJ databases">
        <title>Genome sequencing of Stegodyphus mimosarum.</title>
        <authorList>
            <person name="Bechsgaard J."/>
        </authorList>
    </citation>
    <scope>NUCLEOTIDE SEQUENCE [LARGE SCALE GENOMIC DNA]</scope>
</reference>
<dbReference type="EMBL" id="KK117699">
    <property type="protein sequence ID" value="KFM71163.1"/>
    <property type="molecule type" value="Genomic_DNA"/>
</dbReference>
<proteinExistence type="predicted"/>
<sequence>MNDLFQKGYNLYLNCFFNSPSVAEYMHSEKTNICGTVVKTRKRMLKDFPERKLKRGEMDVMQLGNVNVIVFKEKKKDLFMLASIHEPEMAKSGRKDKVTGEDILKPRCIIDYKK</sequence>
<evidence type="ECO:0000259" key="1">
    <source>
        <dbReference type="Pfam" id="PF13843"/>
    </source>
</evidence>
<name>A0A087U1C4_STEMI</name>
<dbReference type="OMA" id="IHEPEMA"/>
<protein>
    <recommendedName>
        <fullName evidence="1">PiggyBac transposable element-derived protein domain-containing protein</fullName>
    </recommendedName>
</protein>
<gene>
    <name evidence="2" type="ORF">X975_26361</name>
</gene>
<dbReference type="Proteomes" id="UP000054359">
    <property type="component" value="Unassembled WGS sequence"/>
</dbReference>
<accession>A0A087U1C4</accession>
<dbReference type="STRING" id="407821.A0A087U1C4"/>
<keyword evidence="3" id="KW-1185">Reference proteome</keyword>
<evidence type="ECO:0000313" key="2">
    <source>
        <dbReference type="EMBL" id="KFM71163.1"/>
    </source>
</evidence>
<dbReference type="Pfam" id="PF13843">
    <property type="entry name" value="DDE_Tnp_1_7"/>
    <property type="match status" value="1"/>
</dbReference>
<organism evidence="2 3">
    <name type="scientific">Stegodyphus mimosarum</name>
    <name type="common">African social velvet spider</name>
    <dbReference type="NCBI Taxonomy" id="407821"/>
    <lineage>
        <taxon>Eukaryota</taxon>
        <taxon>Metazoa</taxon>
        <taxon>Ecdysozoa</taxon>
        <taxon>Arthropoda</taxon>
        <taxon>Chelicerata</taxon>
        <taxon>Arachnida</taxon>
        <taxon>Araneae</taxon>
        <taxon>Araneomorphae</taxon>
        <taxon>Entelegynae</taxon>
        <taxon>Eresoidea</taxon>
        <taxon>Eresidae</taxon>
        <taxon>Stegodyphus</taxon>
    </lineage>
</organism>
<dbReference type="InterPro" id="IPR029526">
    <property type="entry name" value="PGBD"/>
</dbReference>
<feature type="non-terminal residue" evidence="2">
    <location>
        <position position="114"/>
    </location>
</feature>
<feature type="domain" description="PiggyBac transposable element-derived protein" evidence="1">
    <location>
        <begin position="2"/>
        <end position="113"/>
    </location>
</feature>
<dbReference type="OrthoDB" id="6146839at2759"/>
<evidence type="ECO:0000313" key="3">
    <source>
        <dbReference type="Proteomes" id="UP000054359"/>
    </source>
</evidence>